<accession>A0ABU9VLI2</accession>
<dbReference type="CDD" id="cd04182">
    <property type="entry name" value="GT_2_like_f"/>
    <property type="match status" value="1"/>
</dbReference>
<dbReference type="RefSeq" id="WP_343131329.1">
    <property type="nucleotide sequence ID" value="NZ_JBCITK010000001.1"/>
</dbReference>
<evidence type="ECO:0000259" key="1">
    <source>
        <dbReference type="Pfam" id="PF12804"/>
    </source>
</evidence>
<feature type="domain" description="MobA-like NTP transferase" evidence="1">
    <location>
        <begin position="6"/>
        <end position="170"/>
    </location>
</feature>
<evidence type="ECO:0000313" key="3">
    <source>
        <dbReference type="Proteomes" id="UP001418796"/>
    </source>
</evidence>
<organism evidence="2 3">
    <name type="scientific">Alkalicoccobacillus gibsonii</name>
    <dbReference type="NCBI Taxonomy" id="79881"/>
    <lineage>
        <taxon>Bacteria</taxon>
        <taxon>Bacillati</taxon>
        <taxon>Bacillota</taxon>
        <taxon>Bacilli</taxon>
        <taxon>Bacillales</taxon>
        <taxon>Bacillaceae</taxon>
        <taxon>Alkalicoccobacillus</taxon>
    </lineage>
</organism>
<dbReference type="PANTHER" id="PTHR43777:SF1">
    <property type="entry name" value="MOLYBDENUM COFACTOR CYTIDYLYLTRANSFERASE"/>
    <property type="match status" value="1"/>
</dbReference>
<dbReference type="EMBL" id="JBCITK010000001">
    <property type="protein sequence ID" value="MEN0644694.1"/>
    <property type="molecule type" value="Genomic_DNA"/>
</dbReference>
<dbReference type="InterPro" id="IPR025877">
    <property type="entry name" value="MobA-like_NTP_Trfase"/>
</dbReference>
<evidence type="ECO:0000313" key="2">
    <source>
        <dbReference type="EMBL" id="MEN0644694.1"/>
    </source>
</evidence>
<dbReference type="Proteomes" id="UP001418796">
    <property type="component" value="Unassembled WGS sequence"/>
</dbReference>
<proteinExistence type="predicted"/>
<dbReference type="SUPFAM" id="SSF53448">
    <property type="entry name" value="Nucleotide-diphospho-sugar transferases"/>
    <property type="match status" value="1"/>
</dbReference>
<protein>
    <submittedName>
        <fullName evidence="2">Nucleotidyltransferase family protein</fullName>
    </submittedName>
</protein>
<dbReference type="Pfam" id="PF12804">
    <property type="entry name" value="NTP_transf_3"/>
    <property type="match status" value="1"/>
</dbReference>
<dbReference type="Gene3D" id="3.90.550.10">
    <property type="entry name" value="Spore Coat Polysaccharide Biosynthesis Protein SpsA, Chain A"/>
    <property type="match status" value="1"/>
</dbReference>
<keyword evidence="3" id="KW-1185">Reference proteome</keyword>
<reference evidence="2 3" key="1">
    <citation type="submission" date="2024-03" db="EMBL/GenBank/DDBJ databases">
        <title>Bacilli Hybrid Assemblies.</title>
        <authorList>
            <person name="Kovac J."/>
        </authorList>
    </citation>
    <scope>NUCLEOTIDE SEQUENCE [LARGE SCALE GENOMIC DNA]</scope>
    <source>
        <strain evidence="2 3">FSL R7-0666</strain>
    </source>
</reference>
<comment type="caution">
    <text evidence="2">The sequence shown here is derived from an EMBL/GenBank/DDBJ whole genome shotgun (WGS) entry which is preliminary data.</text>
</comment>
<gene>
    <name evidence="2" type="ORF">MKY91_16195</name>
</gene>
<sequence length="204" mass="22717">MKIISIILAAGQSKRMGRDKLSLPIDGGTIAGSVLSSSLQSNVTHTIVVTNQNNHCLWAPKEYSQLEWSHKWSIIVCPEAWRGQSYSVRSGIEACEQLAADAVMILLADQPQLTKYDLNHIINRYKQSEHHLFVASRLNGIPQPPILFSKKLFSQFNDLKGDRGAGQFIRTPSLLAKGTLIEVEDLIDIDTPSDYRQFIAKKGS</sequence>
<dbReference type="InterPro" id="IPR029044">
    <property type="entry name" value="Nucleotide-diphossugar_trans"/>
</dbReference>
<dbReference type="PANTHER" id="PTHR43777">
    <property type="entry name" value="MOLYBDENUM COFACTOR CYTIDYLYLTRANSFERASE"/>
    <property type="match status" value="1"/>
</dbReference>
<name>A0ABU9VLI2_9BACI</name>